<dbReference type="InterPro" id="IPR003362">
    <property type="entry name" value="Bact_transf"/>
</dbReference>
<name>E4TMP5_MARTH</name>
<feature type="transmembrane region" description="Helical" evidence="2">
    <location>
        <begin position="12"/>
        <end position="36"/>
    </location>
</feature>
<dbReference type="OrthoDB" id="9774190at2"/>
<evidence type="ECO:0000313" key="5">
    <source>
        <dbReference type="Proteomes" id="UP000008720"/>
    </source>
</evidence>
<organism evidence="4 5">
    <name type="scientific">Marivirga tractuosa (strain ATCC 23168 / DSM 4126 / NBRC 15989 / NCIMB 1408 / VKM B-1430 / H-43)</name>
    <name type="common">Microscilla tractuosa</name>
    <name type="synonym">Flexibacter tractuosus</name>
    <dbReference type="NCBI Taxonomy" id="643867"/>
    <lineage>
        <taxon>Bacteria</taxon>
        <taxon>Pseudomonadati</taxon>
        <taxon>Bacteroidota</taxon>
        <taxon>Cytophagia</taxon>
        <taxon>Cytophagales</taxon>
        <taxon>Marivirgaceae</taxon>
        <taxon>Marivirga</taxon>
    </lineage>
</organism>
<dbReference type="Proteomes" id="UP000008720">
    <property type="component" value="Chromosome"/>
</dbReference>
<protein>
    <submittedName>
        <fullName evidence="4">Sugar transferase</fullName>
    </submittedName>
</protein>
<feature type="domain" description="Bacterial sugar transferase" evidence="3">
    <location>
        <begin position="7"/>
        <end position="182"/>
    </location>
</feature>
<gene>
    <name evidence="4" type="ordered locus">Ftrac_0334</name>
</gene>
<dbReference type="RefSeq" id="WP_013452494.1">
    <property type="nucleotide sequence ID" value="NC_014759.1"/>
</dbReference>
<keyword evidence="5" id="KW-1185">Reference proteome</keyword>
<keyword evidence="4" id="KW-0808">Transferase</keyword>
<evidence type="ECO:0000256" key="2">
    <source>
        <dbReference type="SAM" id="Phobius"/>
    </source>
</evidence>
<accession>E4TMP5</accession>
<dbReference type="EMBL" id="CP002349">
    <property type="protein sequence ID" value="ADR20343.1"/>
    <property type="molecule type" value="Genomic_DNA"/>
</dbReference>
<keyword evidence="2" id="KW-0812">Transmembrane</keyword>
<dbReference type="Pfam" id="PF02397">
    <property type="entry name" value="Bac_transf"/>
    <property type="match status" value="1"/>
</dbReference>
<evidence type="ECO:0000313" key="4">
    <source>
        <dbReference type="EMBL" id="ADR20343.1"/>
    </source>
</evidence>
<dbReference type="GO" id="GO:0016780">
    <property type="term" value="F:phosphotransferase activity, for other substituted phosphate groups"/>
    <property type="evidence" value="ECO:0007669"/>
    <property type="project" value="TreeGrafter"/>
</dbReference>
<sequence length="200" mass="23221">MYAKIFKPFFDRITALIALIIASPIFVLVSFLLAIFQSGKVFFTQKRPGLNEEIFLLIKFKTMRDDQDENGELLPDEQRLTWIGKIVRKTSMDEIPQLLNIIKGDMSFIGPRPLLVEYLPLYSEEQRKRHFVTPGITGWAQINGRNTISWQKKFEYDVWYVQNQSFLLDIKIIFMTVLKVFKAEGISAEGVATMEKFKGD</sequence>
<evidence type="ECO:0000259" key="3">
    <source>
        <dbReference type="Pfam" id="PF02397"/>
    </source>
</evidence>
<dbReference type="STRING" id="643867.Ftrac_0334"/>
<dbReference type="PANTHER" id="PTHR30576">
    <property type="entry name" value="COLANIC BIOSYNTHESIS UDP-GLUCOSE LIPID CARRIER TRANSFERASE"/>
    <property type="match status" value="1"/>
</dbReference>
<dbReference type="KEGG" id="mtt:Ftrac_0334"/>
<dbReference type="AlphaFoldDB" id="E4TMP5"/>
<keyword evidence="2" id="KW-0472">Membrane</keyword>
<dbReference type="eggNOG" id="COG2148">
    <property type="taxonomic scope" value="Bacteria"/>
</dbReference>
<reference evidence="4 5" key="1">
    <citation type="journal article" date="2011" name="Stand. Genomic Sci.">
        <title>Complete genome sequence of Marivirga tractuosa type strain (H-43).</title>
        <authorList>
            <person name="Pagani I."/>
            <person name="Chertkov O."/>
            <person name="Lapidus A."/>
            <person name="Lucas S."/>
            <person name="Del Rio T.G."/>
            <person name="Tice H."/>
            <person name="Copeland A."/>
            <person name="Cheng J.F."/>
            <person name="Nolan M."/>
            <person name="Saunders E."/>
            <person name="Pitluck S."/>
            <person name="Held B."/>
            <person name="Goodwin L."/>
            <person name="Liolios K."/>
            <person name="Ovchinikova G."/>
            <person name="Ivanova N."/>
            <person name="Mavromatis K."/>
            <person name="Pati A."/>
            <person name="Chen A."/>
            <person name="Palaniappan K."/>
            <person name="Land M."/>
            <person name="Hauser L."/>
            <person name="Jeffries C.D."/>
            <person name="Detter J.C."/>
            <person name="Han C."/>
            <person name="Tapia R."/>
            <person name="Ngatchou-Djao O.D."/>
            <person name="Rohde M."/>
            <person name="Goker M."/>
            <person name="Spring S."/>
            <person name="Sikorski J."/>
            <person name="Woyke T."/>
            <person name="Bristow J."/>
            <person name="Eisen J.A."/>
            <person name="Markowitz V."/>
            <person name="Hugenholtz P."/>
            <person name="Klenk H.P."/>
            <person name="Kyrpides N.C."/>
        </authorList>
    </citation>
    <scope>NUCLEOTIDE SEQUENCE [LARGE SCALE GENOMIC DNA]</scope>
    <source>
        <strain evidence="5">ATCC 23168 / DSM 4126 / NBRC 15989 / NCIMB 1408 / VKM B-1430 / H-43</strain>
    </source>
</reference>
<comment type="similarity">
    <text evidence="1">Belongs to the bacterial sugar transferase family.</text>
</comment>
<proteinExistence type="inferred from homology"/>
<dbReference type="PANTHER" id="PTHR30576:SF8">
    <property type="entry name" value="UNDECAPRENYL-PHOSPHATE GALACTOSE PHOSPHOTRANSFERASE"/>
    <property type="match status" value="1"/>
</dbReference>
<dbReference type="HOGENOM" id="CLU_024920_1_4_10"/>
<keyword evidence="2" id="KW-1133">Transmembrane helix</keyword>
<evidence type="ECO:0000256" key="1">
    <source>
        <dbReference type="ARBA" id="ARBA00006464"/>
    </source>
</evidence>